<gene>
    <name evidence="2" type="ORF">C8Q71DRAFT_241600</name>
</gene>
<reference evidence="2 3" key="1">
    <citation type="journal article" date="2021" name="Environ. Microbiol.">
        <title>Gene family expansions and transcriptome signatures uncover fungal adaptations to wood decay.</title>
        <authorList>
            <person name="Hage H."/>
            <person name="Miyauchi S."/>
            <person name="Viragh M."/>
            <person name="Drula E."/>
            <person name="Min B."/>
            <person name="Chaduli D."/>
            <person name="Navarro D."/>
            <person name="Favel A."/>
            <person name="Norest M."/>
            <person name="Lesage-Meessen L."/>
            <person name="Balint B."/>
            <person name="Merenyi Z."/>
            <person name="de Eugenio L."/>
            <person name="Morin E."/>
            <person name="Martinez A.T."/>
            <person name="Baldrian P."/>
            <person name="Stursova M."/>
            <person name="Martinez M.J."/>
            <person name="Novotny C."/>
            <person name="Magnuson J.K."/>
            <person name="Spatafora J.W."/>
            <person name="Maurice S."/>
            <person name="Pangilinan J."/>
            <person name="Andreopoulos W."/>
            <person name="LaButti K."/>
            <person name="Hundley H."/>
            <person name="Na H."/>
            <person name="Kuo A."/>
            <person name="Barry K."/>
            <person name="Lipzen A."/>
            <person name="Henrissat B."/>
            <person name="Riley R."/>
            <person name="Ahrendt S."/>
            <person name="Nagy L.G."/>
            <person name="Grigoriev I.V."/>
            <person name="Martin F."/>
            <person name="Rosso M.N."/>
        </authorList>
    </citation>
    <scope>NUCLEOTIDE SEQUENCE [LARGE SCALE GENOMIC DNA]</scope>
    <source>
        <strain evidence="2 3">CIRM-BRFM 1785</strain>
    </source>
</reference>
<dbReference type="GeneID" id="71997968"/>
<keyword evidence="3" id="KW-1185">Reference proteome</keyword>
<dbReference type="EMBL" id="JADCUA010000020">
    <property type="protein sequence ID" value="KAH9832853.1"/>
    <property type="molecule type" value="Genomic_DNA"/>
</dbReference>
<organism evidence="2 3">
    <name type="scientific">Rhodofomes roseus</name>
    <dbReference type="NCBI Taxonomy" id="34475"/>
    <lineage>
        <taxon>Eukaryota</taxon>
        <taxon>Fungi</taxon>
        <taxon>Dikarya</taxon>
        <taxon>Basidiomycota</taxon>
        <taxon>Agaricomycotina</taxon>
        <taxon>Agaricomycetes</taxon>
        <taxon>Polyporales</taxon>
        <taxon>Rhodofomes</taxon>
    </lineage>
</organism>
<evidence type="ECO:0000256" key="1">
    <source>
        <dbReference type="SAM" id="MobiDB-lite"/>
    </source>
</evidence>
<evidence type="ECO:0000313" key="2">
    <source>
        <dbReference type="EMBL" id="KAH9832853.1"/>
    </source>
</evidence>
<protein>
    <submittedName>
        <fullName evidence="2">Uncharacterized protein</fullName>
    </submittedName>
</protein>
<dbReference type="RefSeq" id="XP_047775619.1">
    <property type="nucleotide sequence ID" value="XM_047917236.1"/>
</dbReference>
<name>A0ABQ8K6L8_9APHY</name>
<dbReference type="Proteomes" id="UP000814176">
    <property type="component" value="Unassembled WGS sequence"/>
</dbReference>
<sequence length="81" mass="8727">MGNIMAKLPNTIISITTAGALLVAASAVAMGPPGIAVYALCVITYAYRLACQSLRRLTSFSSTPPFGNDRRQKRNRSAKRR</sequence>
<comment type="caution">
    <text evidence="2">The sequence shown here is derived from an EMBL/GenBank/DDBJ whole genome shotgun (WGS) entry which is preliminary data.</text>
</comment>
<feature type="region of interest" description="Disordered" evidence="1">
    <location>
        <begin position="59"/>
        <end position="81"/>
    </location>
</feature>
<proteinExistence type="predicted"/>
<accession>A0ABQ8K6L8</accession>
<feature type="compositionally biased region" description="Basic residues" evidence="1">
    <location>
        <begin position="71"/>
        <end position="81"/>
    </location>
</feature>
<evidence type="ECO:0000313" key="3">
    <source>
        <dbReference type="Proteomes" id="UP000814176"/>
    </source>
</evidence>